<sequence>MVKEEWEDISDSGLAWIFGGKQTEDRTQRGVVTWTSELANPMHTFLSCSGYMSPEYALDGVFLIKGDDVFSFGLVVLGTLHGGCGKRKRYCMDRELCETCDANEFVRCVNGGLLCVQEHPWDRSTLSNIVFMLGSETASLLTQQDLQ</sequence>
<protein>
    <recommendedName>
        <fullName evidence="8">Protein kinase domain-containing protein</fullName>
    </recommendedName>
</protein>
<evidence type="ECO:0000256" key="1">
    <source>
        <dbReference type="ARBA" id="ARBA00022527"/>
    </source>
</evidence>
<keyword evidence="2" id="KW-0808">Transferase</keyword>
<dbReference type="PANTHER" id="PTHR27002:SF1116">
    <property type="entry name" value="NON-SPECIFIC SERINE_THREONINE PROTEIN KINASE"/>
    <property type="match status" value="1"/>
</dbReference>
<name>A0A2K1Y5Y5_POPTR</name>
<accession>A0A2K1Y5Y5</accession>
<gene>
    <name evidence="6" type="ORF">POPTR_013G150700</name>
</gene>
<keyword evidence="3" id="KW-0547">Nucleotide-binding</keyword>
<evidence type="ECO:0000313" key="6">
    <source>
        <dbReference type="EMBL" id="PNT08435.1"/>
    </source>
</evidence>
<evidence type="ECO:0000313" key="7">
    <source>
        <dbReference type="Proteomes" id="UP000006729"/>
    </source>
</evidence>
<keyword evidence="4" id="KW-0418">Kinase</keyword>
<evidence type="ECO:0000256" key="4">
    <source>
        <dbReference type="ARBA" id="ARBA00022777"/>
    </source>
</evidence>
<dbReference type="AlphaFoldDB" id="A0A2K1Y5Y5"/>
<dbReference type="PANTHER" id="PTHR27002">
    <property type="entry name" value="RECEPTOR-LIKE SERINE/THREONINE-PROTEIN KINASE SD1-8"/>
    <property type="match status" value="1"/>
</dbReference>
<dbReference type="SUPFAM" id="SSF56112">
    <property type="entry name" value="Protein kinase-like (PK-like)"/>
    <property type="match status" value="1"/>
</dbReference>
<dbReference type="GO" id="GO:0005524">
    <property type="term" value="F:ATP binding"/>
    <property type="evidence" value="ECO:0007669"/>
    <property type="project" value="UniProtKB-KW"/>
</dbReference>
<reference evidence="6 7" key="1">
    <citation type="journal article" date="2006" name="Science">
        <title>The genome of black cottonwood, Populus trichocarpa (Torr. &amp; Gray).</title>
        <authorList>
            <person name="Tuskan G.A."/>
            <person name="Difazio S."/>
            <person name="Jansson S."/>
            <person name="Bohlmann J."/>
            <person name="Grigoriev I."/>
            <person name="Hellsten U."/>
            <person name="Putnam N."/>
            <person name="Ralph S."/>
            <person name="Rombauts S."/>
            <person name="Salamov A."/>
            <person name="Schein J."/>
            <person name="Sterck L."/>
            <person name="Aerts A."/>
            <person name="Bhalerao R.R."/>
            <person name="Bhalerao R.P."/>
            <person name="Blaudez D."/>
            <person name="Boerjan W."/>
            <person name="Brun A."/>
            <person name="Brunner A."/>
            <person name="Busov V."/>
            <person name="Campbell M."/>
            <person name="Carlson J."/>
            <person name="Chalot M."/>
            <person name="Chapman J."/>
            <person name="Chen G.L."/>
            <person name="Cooper D."/>
            <person name="Coutinho P.M."/>
            <person name="Couturier J."/>
            <person name="Covert S."/>
            <person name="Cronk Q."/>
            <person name="Cunningham R."/>
            <person name="Davis J."/>
            <person name="Degroeve S."/>
            <person name="Dejardin A."/>
            <person name="Depamphilis C."/>
            <person name="Detter J."/>
            <person name="Dirks B."/>
            <person name="Dubchak I."/>
            <person name="Duplessis S."/>
            <person name="Ehlting J."/>
            <person name="Ellis B."/>
            <person name="Gendler K."/>
            <person name="Goodstein D."/>
            <person name="Gribskov M."/>
            <person name="Grimwood J."/>
            <person name="Groover A."/>
            <person name="Gunter L."/>
            <person name="Hamberger B."/>
            <person name="Heinze B."/>
            <person name="Helariutta Y."/>
            <person name="Henrissat B."/>
            <person name="Holligan D."/>
            <person name="Holt R."/>
            <person name="Huang W."/>
            <person name="Islam-Faridi N."/>
            <person name="Jones S."/>
            <person name="Jones-Rhoades M."/>
            <person name="Jorgensen R."/>
            <person name="Joshi C."/>
            <person name="Kangasjarvi J."/>
            <person name="Karlsson J."/>
            <person name="Kelleher C."/>
            <person name="Kirkpatrick R."/>
            <person name="Kirst M."/>
            <person name="Kohler A."/>
            <person name="Kalluri U."/>
            <person name="Larimer F."/>
            <person name="Leebens-Mack J."/>
            <person name="Leple J.C."/>
            <person name="Locascio P."/>
            <person name="Lou Y."/>
            <person name="Lucas S."/>
            <person name="Martin F."/>
            <person name="Montanini B."/>
            <person name="Napoli C."/>
            <person name="Nelson D.R."/>
            <person name="Nelson C."/>
            <person name="Nieminen K."/>
            <person name="Nilsson O."/>
            <person name="Pereda V."/>
            <person name="Peter G."/>
            <person name="Philippe R."/>
            <person name="Pilate G."/>
            <person name="Poliakov A."/>
            <person name="Razumovskaya J."/>
            <person name="Richardson P."/>
            <person name="Rinaldi C."/>
            <person name="Ritland K."/>
            <person name="Rouze P."/>
            <person name="Ryaboy D."/>
            <person name="Schmutz J."/>
            <person name="Schrader J."/>
            <person name="Segerman B."/>
            <person name="Shin H."/>
            <person name="Siddiqui A."/>
            <person name="Sterky F."/>
            <person name="Terry A."/>
            <person name="Tsai C.J."/>
            <person name="Uberbacher E."/>
            <person name="Unneberg P."/>
            <person name="Vahala J."/>
            <person name="Wall K."/>
            <person name="Wessler S."/>
            <person name="Yang G."/>
            <person name="Yin T."/>
            <person name="Douglas C."/>
            <person name="Marra M."/>
            <person name="Sandberg G."/>
            <person name="Van de Peer Y."/>
            <person name="Rokhsar D."/>
        </authorList>
    </citation>
    <scope>NUCLEOTIDE SEQUENCE [LARGE SCALE GENOMIC DNA]</scope>
    <source>
        <strain evidence="7">cv. Nisqually</strain>
    </source>
</reference>
<keyword evidence="7" id="KW-1185">Reference proteome</keyword>
<dbReference type="InParanoid" id="A0A2K1Y5Y5"/>
<dbReference type="STRING" id="3694.A0A2K1Y5Y5"/>
<dbReference type="Proteomes" id="UP000006729">
    <property type="component" value="Chromosome 13"/>
</dbReference>
<keyword evidence="5" id="KW-0067">ATP-binding</keyword>
<keyword evidence="1" id="KW-0723">Serine/threonine-protein kinase</keyword>
<evidence type="ECO:0000256" key="3">
    <source>
        <dbReference type="ARBA" id="ARBA00022741"/>
    </source>
</evidence>
<dbReference type="GO" id="GO:0004674">
    <property type="term" value="F:protein serine/threonine kinase activity"/>
    <property type="evidence" value="ECO:0007669"/>
    <property type="project" value="UniProtKB-KW"/>
</dbReference>
<evidence type="ECO:0008006" key="8">
    <source>
        <dbReference type="Google" id="ProtNLM"/>
    </source>
</evidence>
<dbReference type="InterPro" id="IPR011009">
    <property type="entry name" value="Kinase-like_dom_sf"/>
</dbReference>
<organism evidence="6 7">
    <name type="scientific">Populus trichocarpa</name>
    <name type="common">Western balsam poplar</name>
    <name type="synonym">Populus balsamifera subsp. trichocarpa</name>
    <dbReference type="NCBI Taxonomy" id="3694"/>
    <lineage>
        <taxon>Eukaryota</taxon>
        <taxon>Viridiplantae</taxon>
        <taxon>Streptophyta</taxon>
        <taxon>Embryophyta</taxon>
        <taxon>Tracheophyta</taxon>
        <taxon>Spermatophyta</taxon>
        <taxon>Magnoliopsida</taxon>
        <taxon>eudicotyledons</taxon>
        <taxon>Gunneridae</taxon>
        <taxon>Pentapetalae</taxon>
        <taxon>rosids</taxon>
        <taxon>fabids</taxon>
        <taxon>Malpighiales</taxon>
        <taxon>Salicaceae</taxon>
        <taxon>Saliceae</taxon>
        <taxon>Populus</taxon>
    </lineage>
</organism>
<evidence type="ECO:0000256" key="5">
    <source>
        <dbReference type="ARBA" id="ARBA00022840"/>
    </source>
</evidence>
<dbReference type="EMBL" id="CM009302">
    <property type="protein sequence ID" value="PNT08435.1"/>
    <property type="molecule type" value="Genomic_DNA"/>
</dbReference>
<proteinExistence type="predicted"/>
<dbReference type="Gene3D" id="1.10.510.10">
    <property type="entry name" value="Transferase(Phosphotransferase) domain 1"/>
    <property type="match status" value="1"/>
</dbReference>
<evidence type="ECO:0000256" key="2">
    <source>
        <dbReference type="ARBA" id="ARBA00022679"/>
    </source>
</evidence>